<dbReference type="EMBL" id="JAANHS010000005">
    <property type="protein sequence ID" value="NHB76917.1"/>
    <property type="molecule type" value="Genomic_DNA"/>
</dbReference>
<organism evidence="1 2">
    <name type="scientific">Rhodobacter calidifons</name>
    <dbReference type="NCBI Taxonomy" id="2715277"/>
    <lineage>
        <taxon>Bacteria</taxon>
        <taxon>Pseudomonadati</taxon>
        <taxon>Pseudomonadota</taxon>
        <taxon>Alphaproteobacteria</taxon>
        <taxon>Rhodobacterales</taxon>
        <taxon>Rhodobacter group</taxon>
        <taxon>Rhodobacter</taxon>
    </lineage>
</organism>
<dbReference type="Proteomes" id="UP001515660">
    <property type="component" value="Unassembled WGS sequence"/>
</dbReference>
<dbReference type="RefSeq" id="WP_166402941.1">
    <property type="nucleotide sequence ID" value="NZ_JAANHS010000005.1"/>
</dbReference>
<proteinExistence type="predicted"/>
<gene>
    <name evidence="1" type="ORF">G8O29_09210</name>
</gene>
<reference evidence="1 2" key="1">
    <citation type="journal article" date="2022" name="Microorganisms">
        <title>Genome Sequence and Characterization of a Xanthorhodopsin-Containing, Aerobic Anoxygenic Phototrophic Rhodobacter Species, Isolated from Mesophilic Conditions at Yellowstone National Park.</title>
        <authorList>
            <person name="Kyndt J.A."/>
            <person name="Robertson S."/>
            <person name="Shoffstall I.B."/>
            <person name="Ramaley R.F."/>
            <person name="Meyer T.E."/>
        </authorList>
    </citation>
    <scope>NUCLEOTIDE SEQUENCE [LARGE SCALE GENOMIC DNA]</scope>
    <source>
        <strain evidence="1 2">M37P</strain>
    </source>
</reference>
<protein>
    <submittedName>
        <fullName evidence="1">Phosphoadenosine phosphosulfate reductase</fullName>
    </submittedName>
</protein>
<keyword evidence="2" id="KW-1185">Reference proteome</keyword>
<evidence type="ECO:0000313" key="1">
    <source>
        <dbReference type="EMBL" id="NHB76917.1"/>
    </source>
</evidence>
<comment type="caution">
    <text evidence="1">The sequence shown here is derived from an EMBL/GenBank/DDBJ whole genome shotgun (WGS) entry which is preliminary data.</text>
</comment>
<accession>A0ABX0G7R3</accession>
<evidence type="ECO:0000313" key="2">
    <source>
        <dbReference type="Proteomes" id="UP001515660"/>
    </source>
</evidence>
<name>A0ABX0G7R3_9RHOB</name>
<sequence length="297" mass="33925">MSDPSEPPDWQRPMLEIAEGDGDFLPLGERHYAFFAEERPELLVTFEDAATLREREDKLPEHYPLAKARGWSLLTILAEGETWWRDPAVFRYFDQLADDGFLEDFDRVVFYGAGPAGYAAAAYSITAPQAELVLIAPRATLDPSLAGWDERHRIARRINFRGRYGYAPDMTESASRVWLIHDPLHQPDAMHAALFQRPWVTPLHARYTGEGTEDTLREMKVLDRIIEAAMEGKMSADRFSWLWRARRSNGSYLRAILAAARLSGHPRREIKICRSVTARLNAPRFARRLAELTGETV</sequence>